<organism evidence="1 2">
    <name type="scientific">Actinoallomurus spadix</name>
    <dbReference type="NCBI Taxonomy" id="79912"/>
    <lineage>
        <taxon>Bacteria</taxon>
        <taxon>Bacillati</taxon>
        <taxon>Actinomycetota</taxon>
        <taxon>Actinomycetes</taxon>
        <taxon>Streptosporangiales</taxon>
        <taxon>Thermomonosporaceae</taxon>
        <taxon>Actinoallomurus</taxon>
    </lineage>
</organism>
<gene>
    <name evidence="1" type="ORF">GCM10010151_58690</name>
</gene>
<proteinExistence type="predicted"/>
<reference evidence="1 2" key="1">
    <citation type="journal article" date="2019" name="Int. J. Syst. Evol. Microbiol.">
        <title>The Global Catalogue of Microorganisms (GCM) 10K type strain sequencing project: providing services to taxonomists for standard genome sequencing and annotation.</title>
        <authorList>
            <consortium name="The Broad Institute Genomics Platform"/>
            <consortium name="The Broad Institute Genome Sequencing Center for Infectious Disease"/>
            <person name="Wu L."/>
            <person name="Ma J."/>
        </authorList>
    </citation>
    <scope>NUCLEOTIDE SEQUENCE [LARGE SCALE GENOMIC DNA]</scope>
    <source>
        <strain evidence="1 2">JCM 3146</strain>
    </source>
</reference>
<keyword evidence="2" id="KW-1185">Reference proteome</keyword>
<dbReference type="EMBL" id="BAAABM010000054">
    <property type="protein sequence ID" value="GAA0361072.1"/>
    <property type="molecule type" value="Genomic_DNA"/>
</dbReference>
<comment type="caution">
    <text evidence="1">The sequence shown here is derived from an EMBL/GenBank/DDBJ whole genome shotgun (WGS) entry which is preliminary data.</text>
</comment>
<sequence length="174" mass="18703">MATGRTARNDAAAAHTLTEAEEMADDIHDGTLAAQAANFKGYLARRQNRPRGIVRHFLAAYHTPGAHPAQRLGDAVQAAQGYALLGEKAAARRLLTEAAALEDQANRHSPPGTAYWLTPDFQHVNIGLALLALGEYPDAAEHLAAGLASLPSDQQDAEWTREYRDALAEAEDRA</sequence>
<evidence type="ECO:0000313" key="1">
    <source>
        <dbReference type="EMBL" id="GAA0361072.1"/>
    </source>
</evidence>
<protein>
    <recommendedName>
        <fullName evidence="3">Tetratricopeptide repeat protein</fullName>
    </recommendedName>
</protein>
<dbReference type="Proteomes" id="UP001501822">
    <property type="component" value="Unassembled WGS sequence"/>
</dbReference>
<name>A0ABN0XCW1_9ACTN</name>
<evidence type="ECO:0008006" key="3">
    <source>
        <dbReference type="Google" id="ProtNLM"/>
    </source>
</evidence>
<evidence type="ECO:0000313" key="2">
    <source>
        <dbReference type="Proteomes" id="UP001501822"/>
    </source>
</evidence>
<accession>A0ABN0XCW1</accession>